<proteinExistence type="predicted"/>
<evidence type="ECO:0000256" key="2">
    <source>
        <dbReference type="SAM" id="SignalP"/>
    </source>
</evidence>
<feature type="signal peptide" evidence="2">
    <location>
        <begin position="1"/>
        <end position="23"/>
    </location>
</feature>
<evidence type="ECO:0000313" key="6">
    <source>
        <dbReference type="Proteomes" id="UP001054892"/>
    </source>
</evidence>
<keyword evidence="2" id="KW-0732">Signal</keyword>
<dbReference type="Proteomes" id="UP001054892">
    <property type="component" value="Unassembled WGS sequence"/>
</dbReference>
<reference evidence="3 5" key="1">
    <citation type="submission" date="2020-05" db="EMBL/GenBank/DDBJ databases">
        <title>Characterization of novel class B3 metallo-beta-lactamase from novel Pseudomonas species.</title>
        <authorList>
            <person name="Yamada K."/>
            <person name="Aoki K."/>
            <person name="Ishii Y."/>
        </authorList>
    </citation>
    <scope>NUCLEOTIDE SEQUENCE [LARGE SCALE GENOMIC DNA]</scope>
    <source>
        <strain evidence="3 5">TUM18999</strain>
        <strain evidence="4 6">TUM20286</strain>
    </source>
</reference>
<sequence>MSRYFTATLLAAVVAGSAFNVSAADHHGSIERAFKDAASDRASAAETQVDRGNSSEEQRKGLPRWWH</sequence>
<dbReference type="EMBL" id="BQKM01000008">
    <property type="protein sequence ID" value="GJN54037.1"/>
    <property type="molecule type" value="Genomic_DNA"/>
</dbReference>
<protein>
    <recommendedName>
        <fullName evidence="7">Phage infection protein</fullName>
    </recommendedName>
</protein>
<keyword evidence="6" id="KW-1185">Reference proteome</keyword>
<evidence type="ECO:0000313" key="5">
    <source>
        <dbReference type="Proteomes" id="UP000509383"/>
    </source>
</evidence>
<evidence type="ECO:0000313" key="4">
    <source>
        <dbReference type="EMBL" id="GJN54037.1"/>
    </source>
</evidence>
<gene>
    <name evidence="3" type="ORF">TUM18999_29150</name>
    <name evidence="4" type="ORF">TUM20286_37890</name>
</gene>
<organism evidence="3 5">
    <name type="scientific">Pseudomonas tohonis</name>
    <dbReference type="NCBI Taxonomy" id="2725477"/>
    <lineage>
        <taxon>Bacteria</taxon>
        <taxon>Pseudomonadati</taxon>
        <taxon>Pseudomonadota</taxon>
        <taxon>Gammaproteobacteria</taxon>
        <taxon>Pseudomonadales</taxon>
        <taxon>Pseudomonadaceae</taxon>
        <taxon>Pseudomonas</taxon>
    </lineage>
</organism>
<feature type="chain" id="PRO_5026924247" description="Phage infection protein" evidence="2">
    <location>
        <begin position="24"/>
        <end position="67"/>
    </location>
</feature>
<dbReference type="KEGG" id="ptw:TUM18999_29150"/>
<accession>A0A6J4E709</accession>
<dbReference type="Proteomes" id="UP000509383">
    <property type="component" value="Chromosome"/>
</dbReference>
<dbReference type="EMBL" id="AP023189">
    <property type="protein sequence ID" value="BCG24724.1"/>
    <property type="molecule type" value="Genomic_DNA"/>
</dbReference>
<evidence type="ECO:0000313" key="3">
    <source>
        <dbReference type="EMBL" id="BCG24724.1"/>
    </source>
</evidence>
<evidence type="ECO:0008006" key="7">
    <source>
        <dbReference type="Google" id="ProtNLM"/>
    </source>
</evidence>
<feature type="region of interest" description="Disordered" evidence="1">
    <location>
        <begin position="41"/>
        <end position="67"/>
    </location>
</feature>
<evidence type="ECO:0000256" key="1">
    <source>
        <dbReference type="SAM" id="MobiDB-lite"/>
    </source>
</evidence>
<dbReference type="AlphaFoldDB" id="A0A6J4E709"/>
<dbReference type="RefSeq" id="WP_173178719.1">
    <property type="nucleotide sequence ID" value="NZ_AP023189.1"/>
</dbReference>
<name>A0A6J4E709_9PSED</name>